<dbReference type="RefSeq" id="WP_090048394.1">
    <property type="nucleotide sequence ID" value="NZ_FNCC01000004.1"/>
</dbReference>
<keyword evidence="5" id="KW-1185">Reference proteome</keyword>
<dbReference type="Proteomes" id="UP000199623">
    <property type="component" value="Unassembled WGS sequence"/>
</dbReference>
<reference evidence="5" key="1">
    <citation type="submission" date="2016-10" db="EMBL/GenBank/DDBJ databases">
        <authorList>
            <person name="Varghese N."/>
            <person name="Submissions S."/>
        </authorList>
    </citation>
    <scope>NUCLEOTIDE SEQUENCE [LARGE SCALE GENOMIC DNA]</scope>
    <source>
        <strain evidence="5">CGMCC 4.3506</strain>
    </source>
</reference>
<dbReference type="AlphaFoldDB" id="A0A1G7QEX7"/>
<dbReference type="GO" id="GO:0005975">
    <property type="term" value="P:carbohydrate metabolic process"/>
    <property type="evidence" value="ECO:0007669"/>
    <property type="project" value="UniProtKB-ARBA"/>
</dbReference>
<gene>
    <name evidence="4" type="ORF">SAMN05216553_104411</name>
</gene>
<feature type="transmembrane region" description="Helical" evidence="2">
    <location>
        <begin position="480"/>
        <end position="501"/>
    </location>
</feature>
<dbReference type="SUPFAM" id="SSF117074">
    <property type="entry name" value="Hypothetical protein PA1324"/>
    <property type="match status" value="2"/>
</dbReference>
<feature type="region of interest" description="Disordered" evidence="1">
    <location>
        <begin position="453"/>
        <end position="476"/>
    </location>
</feature>
<keyword evidence="3" id="KW-0732">Signal</keyword>
<dbReference type="Gene3D" id="2.60.40.10">
    <property type="entry name" value="Immunoglobulins"/>
    <property type="match status" value="2"/>
</dbReference>
<evidence type="ECO:0000313" key="5">
    <source>
        <dbReference type="Proteomes" id="UP000199623"/>
    </source>
</evidence>
<evidence type="ECO:0000313" key="4">
    <source>
        <dbReference type="EMBL" id="SDF97054.1"/>
    </source>
</evidence>
<evidence type="ECO:0000256" key="1">
    <source>
        <dbReference type="SAM" id="MobiDB-lite"/>
    </source>
</evidence>
<protein>
    <submittedName>
        <fullName evidence="4">Uncharacterized protein</fullName>
    </submittedName>
</protein>
<dbReference type="STRING" id="200378.SAMN05216553_104411"/>
<feature type="chain" id="PRO_5011483726" evidence="3">
    <location>
        <begin position="24"/>
        <end position="512"/>
    </location>
</feature>
<organism evidence="4 5">
    <name type="scientific">Lentzea fradiae</name>
    <dbReference type="NCBI Taxonomy" id="200378"/>
    <lineage>
        <taxon>Bacteria</taxon>
        <taxon>Bacillati</taxon>
        <taxon>Actinomycetota</taxon>
        <taxon>Actinomycetes</taxon>
        <taxon>Pseudonocardiales</taxon>
        <taxon>Pseudonocardiaceae</taxon>
        <taxon>Lentzea</taxon>
    </lineage>
</organism>
<feature type="signal peptide" evidence="3">
    <location>
        <begin position="1"/>
        <end position="23"/>
    </location>
</feature>
<evidence type="ECO:0000256" key="2">
    <source>
        <dbReference type="SAM" id="Phobius"/>
    </source>
</evidence>
<dbReference type="EMBL" id="FNCC01000004">
    <property type="protein sequence ID" value="SDF97054.1"/>
    <property type="molecule type" value="Genomic_DNA"/>
</dbReference>
<name>A0A1G7QEX7_9PSEU</name>
<proteinExistence type="predicted"/>
<keyword evidence="2" id="KW-0812">Transmembrane</keyword>
<evidence type="ECO:0000256" key="3">
    <source>
        <dbReference type="SAM" id="SignalP"/>
    </source>
</evidence>
<sequence length="512" mass="54052">MIESGAVITAALLALGAAPAAQAQEPAALRTTVELDKSHYLLHEDMRMKFTITNVGGQAAERVRFPFPQGVPGYERWDWGELKDGGNGVRIGPGETQVFEFSGGVADRYNGSNQTAGIADGWFDYIGRQDNAEDRFSALATVTPTEGDLGGVVYGDSNHNGRMDAGEALAGTLVQIWGGRGMTAQRTTGADGRFLFEKTPGGRWLVGYTHPDGWVAPNENVLITPQGADLAVRAERPAADSLGATLVLDQESYQPQQAVTMTVTLTNDGTRPIEGVQATCLDYGRKNYLGVQANWGELAPNGAGVGVPVGESRTFHVTDVVPQEAVAAGEVLAVCRFGPQVLNGKGYVEATARAAVPGGFGSVAGRLWHDRNRNYVGDEDEGVANVRVVLRDRHTDAVTGEAVSDATGMLRFDRVPAGSHRAHVEGAWTYPSPIEREVTVVADREAWLGISLEPAASDPGGPGPEQQKAKPALARTGPSAPGLALLGVLLVALGVVARVMGRNREARSGGRT</sequence>
<dbReference type="InterPro" id="IPR013783">
    <property type="entry name" value="Ig-like_fold"/>
</dbReference>
<keyword evidence="2" id="KW-0472">Membrane</keyword>
<accession>A0A1G7QEX7</accession>
<dbReference type="OrthoDB" id="3694469at2"/>
<keyword evidence="2" id="KW-1133">Transmembrane helix</keyword>